<dbReference type="EMBL" id="WJXW01000003">
    <property type="protein sequence ID" value="KAF9738718.1"/>
    <property type="molecule type" value="Genomic_DNA"/>
</dbReference>
<organism evidence="4 5">
    <name type="scientific">Paraphaeosphaeria minitans</name>
    <dbReference type="NCBI Taxonomy" id="565426"/>
    <lineage>
        <taxon>Eukaryota</taxon>
        <taxon>Fungi</taxon>
        <taxon>Dikarya</taxon>
        <taxon>Ascomycota</taxon>
        <taxon>Pezizomycotina</taxon>
        <taxon>Dothideomycetes</taxon>
        <taxon>Pleosporomycetidae</taxon>
        <taxon>Pleosporales</taxon>
        <taxon>Massarineae</taxon>
        <taxon>Didymosphaeriaceae</taxon>
        <taxon>Paraphaeosphaeria</taxon>
    </lineage>
</organism>
<protein>
    <submittedName>
        <fullName evidence="4">C2H2 finger domain-containing protein</fullName>
    </submittedName>
</protein>
<accession>A0A9P6GPA3</accession>
<evidence type="ECO:0000313" key="5">
    <source>
        <dbReference type="Proteomes" id="UP000756921"/>
    </source>
</evidence>
<proteinExistence type="predicted"/>
<sequence length="723" mass="78541">MTMSPSTPSIHISGSSLHHYPLPHHHRPSYSSPSGAMAIPRARQQVPPPLPPPRYIGEELRESGVDPGWTWGNSTNYSTDTGFKGNRCAPIKPGSSLLSGAAGAQPSHEHSAEHPFGPARESPSDRSFDDADSLEQSDEDYVGKPRQRPSNHRYVSQFTSSLQLPFGLTRPSCLRRMPHAAMTQAKAQSAPIAVPFTSERQLGQGLLETSSHAYDKQLLSKIGGPNTPTRTTAPPLPATAQDSAPSTHASFNKLNGQLKPLSVPDRLQQPSLDSPVSRWPPSGAASPGFSGFRSPVFDAGSADAHQRRIGSISTPGPDDNSSVHRGSYDHNMFTDSEFGMEESGMRDLNINDRSSAGSDEYHQGPKGGLKRRASSPPSEAAREDRPTAGGNTDLYHRRSAQMLVSRNAPPPTNTARHPTLHRSQNQGSLSSLSSLSQRTASFASSFGFSAASSLTSYSGDQRLSPSALSPSADVDLGPVSPYAASRSLNPSPPGSLSRPHHQRGLSENEHAQIHSVRKMSTDSILQSRQNSIVGRLGSYICECCPKKPKKFESEEELRVHELEKQYTCQFCPNRFKNKNEAERHQNSLHLRRHSWSCAALAGVQASFHPSPTHSGLADVCGYCGEEFPLPPNWDARTEHLNHVHKFGECNQAKKFFRADHFRQHLKHSHAGTSGKWTNMLENACMKDEPPPKERVGSIGSLVGPSSAPLAPKPGTINEVHEES</sequence>
<feature type="compositionally biased region" description="Acidic residues" evidence="2">
    <location>
        <begin position="130"/>
        <end position="140"/>
    </location>
</feature>
<comment type="caution">
    <text evidence="4">The sequence shown here is derived from an EMBL/GenBank/DDBJ whole genome shotgun (WGS) entry which is preliminary data.</text>
</comment>
<dbReference type="SUPFAM" id="SSF57667">
    <property type="entry name" value="beta-beta-alpha zinc fingers"/>
    <property type="match status" value="1"/>
</dbReference>
<evidence type="ECO:0000313" key="4">
    <source>
        <dbReference type="EMBL" id="KAF9738718.1"/>
    </source>
</evidence>
<keyword evidence="5" id="KW-1185">Reference proteome</keyword>
<feature type="region of interest" description="Disordered" evidence="2">
    <location>
        <begin position="686"/>
        <end position="723"/>
    </location>
</feature>
<dbReference type="GO" id="GO:0008270">
    <property type="term" value="F:zinc ion binding"/>
    <property type="evidence" value="ECO:0007669"/>
    <property type="project" value="UniProtKB-KW"/>
</dbReference>
<feature type="compositionally biased region" description="Polar residues" evidence="2">
    <location>
        <begin position="413"/>
        <end position="427"/>
    </location>
</feature>
<feature type="compositionally biased region" description="Basic and acidic residues" evidence="2">
    <location>
        <begin position="686"/>
        <end position="695"/>
    </location>
</feature>
<feature type="region of interest" description="Disordered" evidence="2">
    <location>
        <begin position="1"/>
        <end position="72"/>
    </location>
</feature>
<feature type="region of interest" description="Disordered" evidence="2">
    <location>
        <begin position="348"/>
        <end position="432"/>
    </location>
</feature>
<feature type="region of interest" description="Disordered" evidence="2">
    <location>
        <begin position="88"/>
        <end position="156"/>
    </location>
</feature>
<dbReference type="OrthoDB" id="3524154at2759"/>
<dbReference type="Pfam" id="PF24537">
    <property type="entry name" value="zf-C2H2_fungi"/>
    <property type="match status" value="1"/>
</dbReference>
<feature type="compositionally biased region" description="Polar residues" evidence="2">
    <location>
        <begin position="241"/>
        <end position="255"/>
    </location>
</feature>
<dbReference type="Gene3D" id="3.30.160.60">
    <property type="entry name" value="Classic Zinc Finger"/>
    <property type="match status" value="1"/>
</dbReference>
<feature type="region of interest" description="Disordered" evidence="2">
    <location>
        <begin position="455"/>
        <end position="512"/>
    </location>
</feature>
<dbReference type="Proteomes" id="UP000756921">
    <property type="component" value="Unassembled WGS sequence"/>
</dbReference>
<feature type="region of interest" description="Disordered" evidence="2">
    <location>
        <begin position="219"/>
        <end position="335"/>
    </location>
</feature>
<dbReference type="InterPro" id="IPR036236">
    <property type="entry name" value="Znf_C2H2_sf"/>
</dbReference>
<reference evidence="4" key="1">
    <citation type="journal article" date="2020" name="Mol. Plant Microbe Interact.">
        <title>Genome Sequence of the Biocontrol Agent Coniothyrium minitans strain Conio (IMI 134523).</title>
        <authorList>
            <person name="Patel D."/>
            <person name="Shittu T.A."/>
            <person name="Baroncelli R."/>
            <person name="Muthumeenakshi S."/>
            <person name="Osborne T.H."/>
            <person name="Janganan T.K."/>
            <person name="Sreenivasaprasad S."/>
        </authorList>
    </citation>
    <scope>NUCLEOTIDE SEQUENCE</scope>
    <source>
        <strain evidence="4">Conio</strain>
    </source>
</reference>
<feature type="compositionally biased region" description="Polar residues" evidence="2">
    <location>
        <begin position="311"/>
        <end position="324"/>
    </location>
</feature>
<evidence type="ECO:0000256" key="2">
    <source>
        <dbReference type="SAM" id="MobiDB-lite"/>
    </source>
</evidence>
<dbReference type="SMART" id="SM00355">
    <property type="entry name" value="ZnF_C2H2"/>
    <property type="match status" value="3"/>
</dbReference>
<gene>
    <name evidence="4" type="ORF">PMIN01_04001</name>
</gene>
<dbReference type="InterPro" id="IPR057026">
    <property type="entry name" value="Znf-C2H2_ascomycetes"/>
</dbReference>
<dbReference type="InterPro" id="IPR013087">
    <property type="entry name" value="Znf_C2H2_type"/>
</dbReference>
<feature type="domain" description="C2H2-type" evidence="3">
    <location>
        <begin position="566"/>
        <end position="594"/>
    </location>
</feature>
<dbReference type="AlphaFoldDB" id="A0A9P6GPA3"/>
<dbReference type="PROSITE" id="PS50157">
    <property type="entry name" value="ZINC_FINGER_C2H2_2"/>
    <property type="match status" value="1"/>
</dbReference>
<keyword evidence="1" id="KW-0479">Metal-binding</keyword>
<name>A0A9P6GPA3_9PLEO</name>
<feature type="compositionally biased region" description="Polar residues" evidence="2">
    <location>
        <begin position="1"/>
        <end position="12"/>
    </location>
</feature>
<feature type="compositionally biased region" description="Polar residues" evidence="2">
    <location>
        <begin position="455"/>
        <end position="469"/>
    </location>
</feature>
<evidence type="ECO:0000259" key="3">
    <source>
        <dbReference type="PROSITE" id="PS50157"/>
    </source>
</evidence>
<keyword evidence="1" id="KW-0862">Zinc</keyword>
<keyword evidence="1" id="KW-0863">Zinc-finger</keyword>
<evidence type="ECO:0000256" key="1">
    <source>
        <dbReference type="PROSITE-ProRule" id="PRU00042"/>
    </source>
</evidence>
<dbReference type="PROSITE" id="PS00028">
    <property type="entry name" value="ZINC_FINGER_C2H2_1"/>
    <property type="match status" value="1"/>
</dbReference>